<reference evidence="10 11" key="2">
    <citation type="submission" date="2017-08" db="EMBL/GenBank/DDBJ databases">
        <authorList>
            <person name="de Groot N.N."/>
        </authorList>
    </citation>
    <scope>NUCLEOTIDE SEQUENCE [LARGE SCALE GENOMIC DNA]</scope>
    <source>
        <strain evidence="10">Orrdi1</strain>
    </source>
</reference>
<evidence type="ECO:0000313" key="11">
    <source>
        <dbReference type="Proteomes" id="UP000078558"/>
    </source>
</evidence>
<evidence type="ECO:0000313" key="10">
    <source>
        <dbReference type="EMBL" id="SOE50352.1"/>
    </source>
</evidence>
<proteinExistence type="inferred from homology"/>
<dbReference type="Pfam" id="PF09084">
    <property type="entry name" value="NMT1"/>
    <property type="match status" value="1"/>
</dbReference>
<dbReference type="SMART" id="SM00062">
    <property type="entry name" value="PBPb"/>
    <property type="match status" value="1"/>
</dbReference>
<evidence type="ECO:0000256" key="7">
    <source>
        <dbReference type="SAM" id="SignalP"/>
    </source>
</evidence>
<evidence type="ECO:0000256" key="6">
    <source>
        <dbReference type="ARBA" id="ARBA00070228"/>
    </source>
</evidence>
<dbReference type="KEGG" id="odi:ODI_R2658"/>
<feature type="signal peptide" evidence="7">
    <location>
        <begin position="1"/>
        <end position="24"/>
    </location>
</feature>
<dbReference type="GO" id="GO:0042597">
    <property type="term" value="C:periplasmic space"/>
    <property type="evidence" value="ECO:0007669"/>
    <property type="project" value="UniProtKB-SubCell"/>
</dbReference>
<dbReference type="NCBIfam" id="TIGR01728">
    <property type="entry name" value="SsuA_fam"/>
    <property type="match status" value="1"/>
</dbReference>
<dbReference type="EMBL" id="FLRC01000011">
    <property type="protein sequence ID" value="SBT24661.1"/>
    <property type="molecule type" value="Genomic_DNA"/>
</dbReference>
<comment type="function">
    <text evidence="5">Part of a binding-protein-dependent transport system for aliphatic sulfonates. Putative binding protein.</text>
</comment>
<evidence type="ECO:0000256" key="4">
    <source>
        <dbReference type="ARBA" id="ARBA00022729"/>
    </source>
</evidence>
<evidence type="ECO:0000259" key="8">
    <source>
        <dbReference type="SMART" id="SM00062"/>
    </source>
</evidence>
<keyword evidence="4 7" id="KW-0732">Signal</keyword>
<dbReference type="PANTHER" id="PTHR30024">
    <property type="entry name" value="ALIPHATIC SULFONATES-BINDING PROTEIN-RELATED"/>
    <property type="match status" value="1"/>
</dbReference>
<dbReference type="InterPro" id="IPR001638">
    <property type="entry name" value="Solute-binding_3/MltF_N"/>
</dbReference>
<keyword evidence="3" id="KW-0813">Transport</keyword>
<dbReference type="PANTHER" id="PTHR30024:SF47">
    <property type="entry name" value="TAURINE-BINDING PERIPLASMIC PROTEIN"/>
    <property type="match status" value="1"/>
</dbReference>
<dbReference type="InterPro" id="IPR015168">
    <property type="entry name" value="SsuA/THI5"/>
</dbReference>
<comment type="similarity">
    <text evidence="2">Belongs to the bacterial solute-binding protein SsuA/TauA family.</text>
</comment>
<dbReference type="GO" id="GO:0016020">
    <property type="term" value="C:membrane"/>
    <property type="evidence" value="ECO:0007669"/>
    <property type="project" value="InterPro"/>
</dbReference>
<evidence type="ECO:0000256" key="5">
    <source>
        <dbReference type="ARBA" id="ARBA00055538"/>
    </source>
</evidence>
<evidence type="ECO:0000256" key="2">
    <source>
        <dbReference type="ARBA" id="ARBA00010742"/>
    </source>
</evidence>
<dbReference type="GO" id="GO:0042626">
    <property type="term" value="F:ATPase-coupled transmembrane transporter activity"/>
    <property type="evidence" value="ECO:0007669"/>
    <property type="project" value="InterPro"/>
</dbReference>
<dbReference type="AlphaFoldDB" id="A0A1C3JZI6"/>
<accession>A0A1C3JZI6</accession>
<dbReference type="Gene3D" id="3.40.190.10">
    <property type="entry name" value="Periplasmic binding protein-like II"/>
    <property type="match status" value="2"/>
</dbReference>
<keyword evidence="11" id="KW-1185">Reference proteome</keyword>
<evidence type="ECO:0000256" key="1">
    <source>
        <dbReference type="ARBA" id="ARBA00004418"/>
    </source>
</evidence>
<dbReference type="FunFam" id="3.40.190.10:FF:000050">
    <property type="entry name" value="Sulfonate ABC transporter substrate-binding protein"/>
    <property type="match status" value="1"/>
</dbReference>
<evidence type="ECO:0000256" key="3">
    <source>
        <dbReference type="ARBA" id="ARBA00022448"/>
    </source>
</evidence>
<dbReference type="STRING" id="1851544.ODI_02731"/>
<sequence>MLSRLLRLVLLCLALAGAAPSALAQPLPVRIGYQTGDINVLLMYAANAKLFEAQQLAVTLVPFPAGPAMLPALAASEIDLAWMGEFPAVTGYSNGMPIEILMVERLDATNVRLAVNPAAGIQSLADLKGKRIAASVGSTSHNHLLHALKQAGLRQEDVTIVNLAPANMPPAYLAGQVDAALTWEPNIGLIEQEGARTLATTRSLGMITGGIWVSRQAFTREQPETVQRFLKAWRLAQQAYQGAPREVRQYEAARVKQSGDAFDALIARQTAQHPGFEAQLTAEVLGAPGQELDARFVRHLRGIGDFLLAEKRIQALPADWRGLINTRPLQQFLAEPPR</sequence>
<dbReference type="Proteomes" id="UP000078558">
    <property type="component" value="Chromosome I"/>
</dbReference>
<feature type="chain" id="PRO_5015062464" description="Putative aliphatic sulfonates-binding protein" evidence="7">
    <location>
        <begin position="25"/>
        <end position="338"/>
    </location>
</feature>
<dbReference type="InterPro" id="IPR010067">
    <property type="entry name" value="ABC_SsuA_sub-bd"/>
</dbReference>
<name>A0A1C3JZI6_9BURK</name>
<evidence type="ECO:0000313" key="9">
    <source>
        <dbReference type="EMBL" id="SBT24661.1"/>
    </source>
</evidence>
<dbReference type="SUPFAM" id="SSF53850">
    <property type="entry name" value="Periplasmic binding protein-like II"/>
    <property type="match status" value="1"/>
</dbReference>
<feature type="domain" description="Solute-binding protein family 3/N-terminal" evidence="8">
    <location>
        <begin position="28"/>
        <end position="244"/>
    </location>
</feature>
<gene>
    <name evidence="9" type="ORF">ODI_02731</name>
    <name evidence="10" type="ORF">ODI_R2658</name>
</gene>
<comment type="subcellular location">
    <subcellularLocation>
        <location evidence="1">Periplasm</location>
    </subcellularLocation>
</comment>
<reference evidence="9 11" key="1">
    <citation type="submission" date="2016-06" db="EMBL/GenBank/DDBJ databases">
        <authorList>
            <person name="Kjaerup R.B."/>
            <person name="Dalgaard T.S."/>
            <person name="Juul-Madsen H.R."/>
        </authorList>
    </citation>
    <scope>NUCLEOTIDE SEQUENCE [LARGE SCALE GENOMIC DNA]</scope>
    <source>
        <strain evidence="9">Orrdi1</strain>
    </source>
</reference>
<dbReference type="RefSeq" id="WP_067751177.1">
    <property type="nucleotide sequence ID" value="NZ_LT907988.1"/>
</dbReference>
<dbReference type="EMBL" id="LT907988">
    <property type="protein sequence ID" value="SOE50352.1"/>
    <property type="molecule type" value="Genomic_DNA"/>
</dbReference>
<protein>
    <recommendedName>
        <fullName evidence="6">Putative aliphatic sulfonates-binding protein</fullName>
    </recommendedName>
</protein>
<dbReference type="CDD" id="cd01008">
    <property type="entry name" value="PBP2_NrtA_SsuA_CpmA_like"/>
    <property type="match status" value="1"/>
</dbReference>
<organism evidence="9 11">
    <name type="scientific">Orrella dioscoreae</name>
    <dbReference type="NCBI Taxonomy" id="1851544"/>
    <lineage>
        <taxon>Bacteria</taxon>
        <taxon>Pseudomonadati</taxon>
        <taxon>Pseudomonadota</taxon>
        <taxon>Betaproteobacteria</taxon>
        <taxon>Burkholderiales</taxon>
        <taxon>Alcaligenaceae</taxon>
        <taxon>Orrella</taxon>
    </lineage>
</organism>